<proteinExistence type="predicted"/>
<evidence type="ECO:0000313" key="2">
    <source>
        <dbReference type="Proteomes" id="UP000076587"/>
    </source>
</evidence>
<accession>A0A166Y6Z4</accession>
<dbReference type="AlphaFoldDB" id="A0A166Y6Z4"/>
<sequence length="30" mass="3141">MVILDKNLLKNIVGGLHSTPGGPLPEEPSN</sequence>
<organism evidence="1 2">
    <name type="scientific">Pseudoalteromonas luteoviolacea NCIMB 1942</name>
    <dbReference type="NCBI Taxonomy" id="1365253"/>
    <lineage>
        <taxon>Bacteria</taxon>
        <taxon>Pseudomonadati</taxon>
        <taxon>Pseudomonadota</taxon>
        <taxon>Gammaproteobacteria</taxon>
        <taxon>Alteromonadales</taxon>
        <taxon>Pseudoalteromonadaceae</taxon>
        <taxon>Pseudoalteromonas</taxon>
    </lineage>
</organism>
<name>A0A166Y6Z4_9GAMM</name>
<reference evidence="1 2" key="1">
    <citation type="submission" date="2013-07" db="EMBL/GenBank/DDBJ databases">
        <title>Comparative Genomic and Metabolomic Analysis of Twelve Strains of Pseudoalteromonas luteoviolacea.</title>
        <authorList>
            <person name="Vynne N.G."/>
            <person name="Mansson M."/>
            <person name="Gram L."/>
        </authorList>
    </citation>
    <scope>NUCLEOTIDE SEQUENCE [LARGE SCALE GENOMIC DNA]</scope>
    <source>
        <strain evidence="1 2">NCIMB 1942</strain>
    </source>
</reference>
<protein>
    <submittedName>
        <fullName evidence="1">Uncharacterized protein</fullName>
    </submittedName>
</protein>
<dbReference type="PATRIC" id="fig|1365253.3.peg.4907"/>
<comment type="caution">
    <text evidence="1">The sequence shown here is derived from an EMBL/GenBank/DDBJ whole genome shotgun (WGS) entry which is preliminary data.</text>
</comment>
<gene>
    <name evidence="1" type="ORF">N482_20325</name>
</gene>
<evidence type="ECO:0000313" key="1">
    <source>
        <dbReference type="EMBL" id="KZN41507.1"/>
    </source>
</evidence>
<dbReference type="EMBL" id="AUXT01000215">
    <property type="protein sequence ID" value="KZN41507.1"/>
    <property type="molecule type" value="Genomic_DNA"/>
</dbReference>
<dbReference type="Proteomes" id="UP000076587">
    <property type="component" value="Unassembled WGS sequence"/>
</dbReference>